<dbReference type="RefSeq" id="WP_070933982.1">
    <property type="nucleotide sequence ID" value="NZ_MIPT01000001.1"/>
</dbReference>
<gene>
    <name evidence="3" type="ORF">BHE75_02410</name>
</gene>
<evidence type="ECO:0000256" key="2">
    <source>
        <dbReference type="SAM" id="SignalP"/>
    </source>
</evidence>
<feature type="chain" id="PRO_5010247468" description="DUF4412 domain-containing protein" evidence="2">
    <location>
        <begin position="28"/>
        <end position="253"/>
    </location>
</feature>
<comment type="caution">
    <text evidence="3">The sequence shown here is derived from an EMBL/GenBank/DDBJ whole genome shotgun (WGS) entry which is preliminary data.</text>
</comment>
<reference evidence="3 4" key="1">
    <citation type="submission" date="2016-09" db="EMBL/GenBank/DDBJ databases">
        <title>Metabolic pathway, cell adaptation mechanisms and a novel monoxygenase revealed through proteogenomic-transcription analysis of a Sphingomonas haloaromaticamans strain degrading the fungicide ortho-phenylphenol.</title>
        <authorList>
            <person name="Perruchon C."/>
            <person name="Papadopoulou E.S."/>
            <person name="Rousidou C."/>
            <person name="Vasileiadis S."/>
            <person name="Tanou G."/>
            <person name="Amoutzias G."/>
            <person name="Molassiotis A."/>
            <person name="Karpouzas D.G."/>
        </authorList>
    </citation>
    <scope>NUCLEOTIDE SEQUENCE [LARGE SCALE GENOMIC DNA]</scope>
    <source>
        <strain evidence="3 4">P3</strain>
    </source>
</reference>
<dbReference type="OrthoDB" id="8060097at2"/>
<organism evidence="3 4">
    <name type="scientific">Edaphosphingomonas haloaromaticamans</name>
    <dbReference type="NCBI Taxonomy" id="653954"/>
    <lineage>
        <taxon>Bacteria</taxon>
        <taxon>Pseudomonadati</taxon>
        <taxon>Pseudomonadota</taxon>
        <taxon>Alphaproteobacteria</taxon>
        <taxon>Sphingomonadales</taxon>
        <taxon>Rhizorhabdaceae</taxon>
        <taxon>Edaphosphingomonas</taxon>
    </lineage>
</organism>
<sequence>MFWIDTVKPPTAMAVLIAAMLAVPASAATLVVRSSGPSAKAYPAGRQLADNSRISLQAGDQVVILDSRGTRTLKGPGTFSPNLATNRPSDSRETFAEVSSRRARPGATRAVPKPTEAAAEPDRSPNIWFVDVERSGTVCIADTDAVTLWRPAGTAAAATLTNVADGSSEKIEWAAGQSRKAWPASLPVRDGASYRIAWDGMNLQGELRFALLDPVPAGLEDMASRLITKGCEAQLDLLIETVAMPEAAARPKG</sequence>
<evidence type="ECO:0008006" key="5">
    <source>
        <dbReference type="Google" id="ProtNLM"/>
    </source>
</evidence>
<evidence type="ECO:0000313" key="4">
    <source>
        <dbReference type="Proteomes" id="UP000179467"/>
    </source>
</evidence>
<evidence type="ECO:0000313" key="3">
    <source>
        <dbReference type="EMBL" id="OHT20412.1"/>
    </source>
</evidence>
<dbReference type="EMBL" id="MIPT01000001">
    <property type="protein sequence ID" value="OHT20412.1"/>
    <property type="molecule type" value="Genomic_DNA"/>
</dbReference>
<name>A0A1S1HF37_9SPHN</name>
<protein>
    <recommendedName>
        <fullName evidence="5">DUF4412 domain-containing protein</fullName>
    </recommendedName>
</protein>
<dbReference type="Proteomes" id="UP000179467">
    <property type="component" value="Unassembled WGS sequence"/>
</dbReference>
<evidence type="ECO:0000256" key="1">
    <source>
        <dbReference type="SAM" id="MobiDB-lite"/>
    </source>
</evidence>
<keyword evidence="2" id="KW-0732">Signal</keyword>
<feature type="region of interest" description="Disordered" evidence="1">
    <location>
        <begin position="74"/>
        <end position="122"/>
    </location>
</feature>
<feature type="compositionally biased region" description="Polar residues" evidence="1">
    <location>
        <begin position="79"/>
        <end position="88"/>
    </location>
</feature>
<feature type="signal peptide" evidence="2">
    <location>
        <begin position="1"/>
        <end position="27"/>
    </location>
</feature>
<accession>A0A1S1HF37</accession>
<dbReference type="AlphaFoldDB" id="A0A1S1HF37"/>
<proteinExistence type="predicted"/>
<keyword evidence="4" id="KW-1185">Reference proteome</keyword>